<feature type="region of interest" description="Disordered" evidence="1">
    <location>
        <begin position="93"/>
        <end position="135"/>
    </location>
</feature>
<gene>
    <name evidence="2" type="ORF">A7U60_g8650</name>
</gene>
<feature type="compositionally biased region" description="Basic and acidic residues" evidence="1">
    <location>
        <begin position="96"/>
        <end position="118"/>
    </location>
</feature>
<proteinExistence type="predicted"/>
<protein>
    <submittedName>
        <fullName evidence="2">Uncharacterized protein</fullName>
    </submittedName>
</protein>
<dbReference type="AlphaFoldDB" id="A0A9Q5HQB1"/>
<dbReference type="EMBL" id="LNZH02000216">
    <property type="protein sequence ID" value="OCB83979.1"/>
    <property type="molecule type" value="Genomic_DNA"/>
</dbReference>
<name>A0A9Q5HQB1_SANBA</name>
<sequence length="362" mass="39536">MSYRIFLSAPSSASLKNTAGQNFTWCTARSERSGFGTSQDAGKDAPLGACIDTEDSTMDGETRGWLLPPATLGAASQRISDIYKNVIFPQDDDDGLDLHEQDTRDGETGVRDETRDVSAEGSLISWPPTNADQMRSRNSLSHALIGTQSDSLEISEVSFAHTSTSSITAFPSFVINLHTLTTLSELVVRPVQPRWTCKVNLLVAILEVDGPDVVRIKKGPDSGKEVSVLRLVVGGEEGDVCKLTVWRETADTWGGVPEIQPDETIYENEGTKRGDIVYLENILASVSKSATTEVGFPNNEQKTVLTASPNLSSRLHICYRTLPTTPLDRRFRPDLRLATSDPGLRKVAIVVRWLERVMGLGS</sequence>
<evidence type="ECO:0000313" key="2">
    <source>
        <dbReference type="EMBL" id="OCB83979.1"/>
    </source>
</evidence>
<evidence type="ECO:0000313" key="3">
    <source>
        <dbReference type="Proteomes" id="UP000757232"/>
    </source>
</evidence>
<reference evidence="2" key="1">
    <citation type="submission" date="2016-06" db="EMBL/GenBank/DDBJ databases">
        <title>Draft Genome sequence of the fungus Inonotus baumii.</title>
        <authorList>
            <person name="Zhu H."/>
            <person name="Lin W."/>
        </authorList>
    </citation>
    <scope>NUCLEOTIDE SEQUENCE</scope>
    <source>
        <strain evidence="2">821</strain>
    </source>
</reference>
<dbReference type="Proteomes" id="UP000757232">
    <property type="component" value="Unassembled WGS sequence"/>
</dbReference>
<dbReference type="OrthoDB" id="2570580at2759"/>
<accession>A0A9Q5HQB1</accession>
<evidence type="ECO:0000256" key="1">
    <source>
        <dbReference type="SAM" id="MobiDB-lite"/>
    </source>
</evidence>
<keyword evidence="3" id="KW-1185">Reference proteome</keyword>
<organism evidence="2 3">
    <name type="scientific">Sanghuangporus baumii</name>
    <name type="common">Phellinus baumii</name>
    <dbReference type="NCBI Taxonomy" id="108892"/>
    <lineage>
        <taxon>Eukaryota</taxon>
        <taxon>Fungi</taxon>
        <taxon>Dikarya</taxon>
        <taxon>Basidiomycota</taxon>
        <taxon>Agaricomycotina</taxon>
        <taxon>Agaricomycetes</taxon>
        <taxon>Hymenochaetales</taxon>
        <taxon>Hymenochaetaceae</taxon>
        <taxon>Sanghuangporus</taxon>
    </lineage>
</organism>
<comment type="caution">
    <text evidence="2">The sequence shown here is derived from an EMBL/GenBank/DDBJ whole genome shotgun (WGS) entry which is preliminary data.</text>
</comment>